<feature type="domain" description="Integrase zinc-binding" evidence="2">
    <location>
        <begin position="106"/>
        <end position="161"/>
    </location>
</feature>
<feature type="region of interest" description="Disordered" evidence="1">
    <location>
        <begin position="1"/>
        <end position="46"/>
    </location>
</feature>
<name>A0A438IUC9_VITVI</name>
<dbReference type="InterPro" id="IPR041588">
    <property type="entry name" value="Integrase_H2C2"/>
</dbReference>
<evidence type="ECO:0000313" key="3">
    <source>
        <dbReference type="EMBL" id="RVX00337.1"/>
    </source>
</evidence>
<dbReference type="Proteomes" id="UP000288805">
    <property type="component" value="Unassembled WGS sequence"/>
</dbReference>
<dbReference type="PANTHER" id="PTHR48475:SF1">
    <property type="entry name" value="RNASE H TYPE-1 DOMAIN-CONTAINING PROTEIN"/>
    <property type="match status" value="1"/>
</dbReference>
<proteinExistence type="predicted"/>
<gene>
    <name evidence="3" type="ORF">CK203_024655</name>
</gene>
<dbReference type="AlphaFoldDB" id="A0A438IUC9"/>
<dbReference type="Pfam" id="PF17921">
    <property type="entry name" value="Integrase_H2C2"/>
    <property type="match status" value="1"/>
</dbReference>
<comment type="caution">
    <text evidence="3">The sequence shown here is derived from an EMBL/GenBank/DDBJ whole genome shotgun (WGS) entry which is preliminary data.</text>
</comment>
<sequence>MESNIDRGMSMKGQVMADFVVESPQQPARDRESERQSGGPYKSTEPLGCQDPEWNCCYNLQLEEYGARDEHVMQFLIKIRDTLQRLSEWTIEKVPRADTSYLGCLDHSETQYVLAKLHKGICGNHSGGRSLARCVHSQGYYWPTMKKDATTYVKKCDKCQSGTPVRRSCLEEIHARCMNYFSNWVEVEVYASIKDKDVTKFVGRTSFSALKKRLEQAKGKWVEALPGHSCHDACHGHCIVPASEPRHVTCATARAMMHATGPCLVPTIRAKTRDAFHRPCHDACHGALLSAHEPSQDM</sequence>
<dbReference type="Gene3D" id="1.10.340.70">
    <property type="match status" value="1"/>
</dbReference>
<dbReference type="EMBL" id="QGNW01000082">
    <property type="protein sequence ID" value="RVX00337.1"/>
    <property type="molecule type" value="Genomic_DNA"/>
</dbReference>
<evidence type="ECO:0000256" key="1">
    <source>
        <dbReference type="SAM" id="MobiDB-lite"/>
    </source>
</evidence>
<organism evidence="3 4">
    <name type="scientific">Vitis vinifera</name>
    <name type="common">Grape</name>
    <dbReference type="NCBI Taxonomy" id="29760"/>
    <lineage>
        <taxon>Eukaryota</taxon>
        <taxon>Viridiplantae</taxon>
        <taxon>Streptophyta</taxon>
        <taxon>Embryophyta</taxon>
        <taxon>Tracheophyta</taxon>
        <taxon>Spermatophyta</taxon>
        <taxon>Magnoliopsida</taxon>
        <taxon>eudicotyledons</taxon>
        <taxon>Gunneridae</taxon>
        <taxon>Pentapetalae</taxon>
        <taxon>rosids</taxon>
        <taxon>Vitales</taxon>
        <taxon>Vitaceae</taxon>
        <taxon>Viteae</taxon>
        <taxon>Vitis</taxon>
    </lineage>
</organism>
<accession>A0A438IUC9</accession>
<dbReference type="PANTHER" id="PTHR48475">
    <property type="entry name" value="RIBONUCLEASE H"/>
    <property type="match status" value="1"/>
</dbReference>
<protein>
    <recommendedName>
        <fullName evidence="2">Integrase zinc-binding domain-containing protein</fullName>
    </recommendedName>
</protein>
<evidence type="ECO:0000313" key="4">
    <source>
        <dbReference type="Proteomes" id="UP000288805"/>
    </source>
</evidence>
<reference evidence="3 4" key="1">
    <citation type="journal article" date="2018" name="PLoS Genet.">
        <title>Population sequencing reveals clonal diversity and ancestral inbreeding in the grapevine cultivar Chardonnay.</title>
        <authorList>
            <person name="Roach M.J."/>
            <person name="Johnson D.L."/>
            <person name="Bohlmann J."/>
            <person name="van Vuuren H.J."/>
            <person name="Jones S.J."/>
            <person name="Pretorius I.S."/>
            <person name="Schmidt S.A."/>
            <person name="Borneman A.R."/>
        </authorList>
    </citation>
    <scope>NUCLEOTIDE SEQUENCE [LARGE SCALE GENOMIC DNA]</scope>
    <source>
        <strain evidence="4">cv. Chardonnay</strain>
        <tissue evidence="3">Leaf</tissue>
    </source>
</reference>
<evidence type="ECO:0000259" key="2">
    <source>
        <dbReference type="Pfam" id="PF17921"/>
    </source>
</evidence>